<dbReference type="InterPro" id="IPR019332">
    <property type="entry name" value="OSCP1"/>
</dbReference>
<organism evidence="2 3">
    <name type="scientific">Bodo saltans</name>
    <name type="common">Flagellated protozoan</name>
    <dbReference type="NCBI Taxonomy" id="75058"/>
    <lineage>
        <taxon>Eukaryota</taxon>
        <taxon>Discoba</taxon>
        <taxon>Euglenozoa</taxon>
        <taxon>Kinetoplastea</taxon>
        <taxon>Metakinetoplastina</taxon>
        <taxon>Eubodonida</taxon>
        <taxon>Bodonidae</taxon>
        <taxon>Bodo</taxon>
    </lineage>
</organism>
<feature type="region of interest" description="Disordered" evidence="1">
    <location>
        <begin position="264"/>
        <end position="299"/>
    </location>
</feature>
<proteinExistence type="predicted"/>
<dbReference type="EMBL" id="CYKH01001464">
    <property type="protein sequence ID" value="CUG87194.1"/>
    <property type="molecule type" value="Genomic_DNA"/>
</dbReference>
<accession>A0A0S4JB79</accession>
<reference evidence="3" key="1">
    <citation type="submission" date="2015-09" db="EMBL/GenBank/DDBJ databases">
        <authorList>
            <consortium name="Pathogen Informatics"/>
        </authorList>
    </citation>
    <scope>NUCLEOTIDE SEQUENCE [LARGE SCALE GENOMIC DNA]</scope>
    <source>
        <strain evidence="3">Lake Konstanz</strain>
    </source>
</reference>
<name>A0A0S4JB79_BODSA</name>
<feature type="compositionally biased region" description="Low complexity" evidence="1">
    <location>
        <begin position="264"/>
        <end position="286"/>
    </location>
</feature>
<dbReference type="OrthoDB" id="2157380at2759"/>
<dbReference type="PANTHER" id="PTHR21439:SF0">
    <property type="entry name" value="PROTEIN OSCP1"/>
    <property type="match status" value="1"/>
</dbReference>
<protein>
    <recommendedName>
        <fullName evidence="4">Organic solute carrier partner 1</fullName>
    </recommendedName>
</protein>
<evidence type="ECO:0008006" key="4">
    <source>
        <dbReference type="Google" id="ProtNLM"/>
    </source>
</evidence>
<dbReference type="PANTHER" id="PTHR21439">
    <property type="entry name" value="OXIDORED-NITRO DOMAIN-CONTAINING PROTEIN"/>
    <property type="match status" value="1"/>
</dbReference>
<sequence length="412" mass="44589">MAHHAMPFLVVNYGAEMIFILDQRLQAQNISAEKSSKVLHDVIKAMFSPTFVDELLRPQALYTPALTKEIFDRLAHSSIMRLSENSMDKLYDLMTMGCKYQYVTIRHPYELVEVTLNHLENVRASLTSDSEYLKEVETRMHSLMASLSVGTLADCRLGLLNFFQGKRVKVSLFLQEGMQNPDATLNIPADTSLPPLYTSEPPGTVRYFDQGQVVMEEVLHHPDAALRHKTQPANYNPFDASTRQCTQGTNLYLLDRKKKAAAAAASAPADPATTPGTPVTAAPSGAVVPPKTRPMPSSSISKMSKVQIGALNSLSSLIGGGAAAPTTSHFKLSLFDDQAAEDAAASSKNDDIAPELQPIVNISKISKEEVRSNNAELMGVVSQFDRGAGQAPSGPSNAAGGVDDLLDLMDNA</sequence>
<feature type="region of interest" description="Disordered" evidence="1">
    <location>
        <begin position="385"/>
        <end position="412"/>
    </location>
</feature>
<dbReference type="Proteomes" id="UP000051952">
    <property type="component" value="Unassembled WGS sequence"/>
</dbReference>
<gene>
    <name evidence="2" type="ORF">BSAL_09100</name>
</gene>
<keyword evidence="3" id="KW-1185">Reference proteome</keyword>
<evidence type="ECO:0000256" key="1">
    <source>
        <dbReference type="SAM" id="MobiDB-lite"/>
    </source>
</evidence>
<evidence type="ECO:0000313" key="2">
    <source>
        <dbReference type="EMBL" id="CUG87194.1"/>
    </source>
</evidence>
<dbReference type="GO" id="GO:0005737">
    <property type="term" value="C:cytoplasm"/>
    <property type="evidence" value="ECO:0007669"/>
    <property type="project" value="TreeGrafter"/>
</dbReference>
<dbReference type="AlphaFoldDB" id="A0A0S4JB79"/>
<dbReference type="GO" id="GO:0005886">
    <property type="term" value="C:plasma membrane"/>
    <property type="evidence" value="ECO:0007669"/>
    <property type="project" value="TreeGrafter"/>
</dbReference>
<dbReference type="VEuPathDB" id="TriTrypDB:BSAL_09100"/>
<dbReference type="Pfam" id="PF10188">
    <property type="entry name" value="Oscp1"/>
    <property type="match status" value="1"/>
</dbReference>
<evidence type="ECO:0000313" key="3">
    <source>
        <dbReference type="Proteomes" id="UP000051952"/>
    </source>
</evidence>
<dbReference type="OMA" id="GTMFNKR"/>